<evidence type="ECO:0000256" key="3">
    <source>
        <dbReference type="ARBA" id="ARBA00023163"/>
    </source>
</evidence>
<evidence type="ECO:0000256" key="4">
    <source>
        <dbReference type="SAM" id="MobiDB-lite"/>
    </source>
</evidence>
<dbReference type="Pfam" id="PF12833">
    <property type="entry name" value="HTH_18"/>
    <property type="match status" value="1"/>
</dbReference>
<dbReference type="Proteomes" id="UP000295678">
    <property type="component" value="Unassembled WGS sequence"/>
</dbReference>
<proteinExistence type="predicted"/>
<dbReference type="InterPro" id="IPR014710">
    <property type="entry name" value="RmlC-like_jellyroll"/>
</dbReference>
<reference evidence="6 7" key="1">
    <citation type="submission" date="2019-03" db="EMBL/GenBank/DDBJ databases">
        <title>Genomic Encyclopedia of Type Strains, Phase IV (KMG-IV): sequencing the most valuable type-strain genomes for metagenomic binning, comparative biology and taxonomic classification.</title>
        <authorList>
            <person name="Goeker M."/>
        </authorList>
    </citation>
    <scope>NUCLEOTIDE SEQUENCE [LARGE SCALE GENOMIC DNA]</scope>
    <source>
        <strain evidence="6 7">DSM 19345</strain>
    </source>
</reference>
<keyword evidence="3" id="KW-0804">Transcription</keyword>
<dbReference type="PANTHER" id="PTHR43280:SF32">
    <property type="entry name" value="TRANSCRIPTIONAL REGULATORY PROTEIN"/>
    <property type="match status" value="1"/>
</dbReference>
<dbReference type="Gene3D" id="2.60.120.10">
    <property type="entry name" value="Jelly Rolls"/>
    <property type="match status" value="1"/>
</dbReference>
<dbReference type="SUPFAM" id="SSF46689">
    <property type="entry name" value="Homeodomain-like"/>
    <property type="match status" value="1"/>
</dbReference>
<dbReference type="InterPro" id="IPR009057">
    <property type="entry name" value="Homeodomain-like_sf"/>
</dbReference>
<sequence length="310" mass="34863">MPTSAAIPQFHLYGEHADDHVFDFVHIETIASRSWRHGWQIAPHSHRHLGQILFIAAGRGEMTFEESLLPFAAPVLIFVPPLAVHGFRFEAGTRGHVLSYSRDVVGATPAAGESLAGQLAEGHRRILVPFGPQDDLSRLTDLFDLLAEEHELGRDGYRLAMRACLTLLVIEAGRVAASRLRHDSVTLRRSDTTVERLLNLVESEFRRTRRLADYAEALGLTADRLNDHCKRVAGVTAGHLVRQRVVTEAKRQLMFTDQSVSEIAYDLGFNDPTHFTRFFRRYTGITPQAFREGRPRPRGREMAGQPGSRR</sequence>
<evidence type="ECO:0000256" key="2">
    <source>
        <dbReference type="ARBA" id="ARBA00023125"/>
    </source>
</evidence>
<dbReference type="Gene3D" id="1.10.10.60">
    <property type="entry name" value="Homeodomain-like"/>
    <property type="match status" value="1"/>
</dbReference>
<dbReference type="SMART" id="SM00342">
    <property type="entry name" value="HTH_ARAC"/>
    <property type="match status" value="1"/>
</dbReference>
<comment type="caution">
    <text evidence="6">The sequence shown here is derived from an EMBL/GenBank/DDBJ whole genome shotgun (WGS) entry which is preliminary data.</text>
</comment>
<keyword evidence="7" id="KW-1185">Reference proteome</keyword>
<accession>A0A4R3MG40</accession>
<dbReference type="AlphaFoldDB" id="A0A4R3MG40"/>
<feature type="region of interest" description="Disordered" evidence="4">
    <location>
        <begin position="289"/>
        <end position="310"/>
    </location>
</feature>
<protein>
    <submittedName>
        <fullName evidence="6">AraC family transcriptional regulator</fullName>
    </submittedName>
</protein>
<dbReference type="InterPro" id="IPR047264">
    <property type="entry name" value="Cupin_HpaA-like_N"/>
</dbReference>
<evidence type="ECO:0000313" key="6">
    <source>
        <dbReference type="EMBL" id="TCT12705.1"/>
    </source>
</evidence>
<gene>
    <name evidence="6" type="ORF">EDC22_102391</name>
</gene>
<evidence type="ECO:0000256" key="1">
    <source>
        <dbReference type="ARBA" id="ARBA00023015"/>
    </source>
</evidence>
<feature type="domain" description="HTH araC/xylS-type" evidence="5">
    <location>
        <begin position="195"/>
        <end position="293"/>
    </location>
</feature>
<organism evidence="6 7">
    <name type="scientific">Tepidamorphus gemmatus</name>
    <dbReference type="NCBI Taxonomy" id="747076"/>
    <lineage>
        <taxon>Bacteria</taxon>
        <taxon>Pseudomonadati</taxon>
        <taxon>Pseudomonadota</taxon>
        <taxon>Alphaproteobacteria</taxon>
        <taxon>Hyphomicrobiales</taxon>
        <taxon>Tepidamorphaceae</taxon>
        <taxon>Tepidamorphus</taxon>
    </lineage>
</organism>
<feature type="compositionally biased region" description="Basic and acidic residues" evidence="4">
    <location>
        <begin position="291"/>
        <end position="301"/>
    </location>
</feature>
<dbReference type="GO" id="GO:0003700">
    <property type="term" value="F:DNA-binding transcription factor activity"/>
    <property type="evidence" value="ECO:0007669"/>
    <property type="project" value="InterPro"/>
</dbReference>
<dbReference type="InterPro" id="IPR037923">
    <property type="entry name" value="HTH-like"/>
</dbReference>
<dbReference type="PANTHER" id="PTHR43280">
    <property type="entry name" value="ARAC-FAMILY TRANSCRIPTIONAL REGULATOR"/>
    <property type="match status" value="1"/>
</dbReference>
<dbReference type="PROSITE" id="PS01124">
    <property type="entry name" value="HTH_ARAC_FAMILY_2"/>
    <property type="match status" value="1"/>
</dbReference>
<dbReference type="CDD" id="cd06999">
    <property type="entry name" value="cupin_HpaA-like_N"/>
    <property type="match status" value="1"/>
</dbReference>
<name>A0A4R3MG40_9HYPH</name>
<dbReference type="RefSeq" id="WP_165926796.1">
    <property type="nucleotide sequence ID" value="NZ_SMAK01000002.1"/>
</dbReference>
<keyword evidence="2" id="KW-0238">DNA-binding</keyword>
<dbReference type="InterPro" id="IPR018060">
    <property type="entry name" value="HTH_AraC"/>
</dbReference>
<keyword evidence="1" id="KW-0805">Transcription regulation</keyword>
<dbReference type="PRINTS" id="PR00032">
    <property type="entry name" value="HTHARAC"/>
</dbReference>
<dbReference type="GO" id="GO:0043565">
    <property type="term" value="F:sequence-specific DNA binding"/>
    <property type="evidence" value="ECO:0007669"/>
    <property type="project" value="InterPro"/>
</dbReference>
<dbReference type="InterPro" id="IPR020449">
    <property type="entry name" value="Tscrpt_reg_AraC-type_HTH"/>
</dbReference>
<evidence type="ECO:0000259" key="5">
    <source>
        <dbReference type="PROSITE" id="PS01124"/>
    </source>
</evidence>
<dbReference type="EMBL" id="SMAK01000002">
    <property type="protein sequence ID" value="TCT12705.1"/>
    <property type="molecule type" value="Genomic_DNA"/>
</dbReference>
<dbReference type="SUPFAM" id="SSF51215">
    <property type="entry name" value="Regulatory protein AraC"/>
    <property type="match status" value="1"/>
</dbReference>
<evidence type="ECO:0000313" key="7">
    <source>
        <dbReference type="Proteomes" id="UP000295678"/>
    </source>
</evidence>